<keyword evidence="4 7" id="KW-0812">Transmembrane</keyword>
<keyword evidence="6 7" id="KW-0472">Membrane</keyword>
<comment type="similarity">
    <text evidence="2">Belongs to the DedA family.</text>
</comment>
<dbReference type="STRING" id="1219011.GCA_001895045_02130"/>
<feature type="transmembrane region" description="Helical" evidence="7">
    <location>
        <begin position="200"/>
        <end position="217"/>
    </location>
</feature>
<feature type="transmembrane region" description="Helical" evidence="7">
    <location>
        <begin position="66"/>
        <end position="99"/>
    </location>
</feature>
<proteinExistence type="inferred from homology"/>
<feature type="transmembrane region" description="Helical" evidence="7">
    <location>
        <begin position="165"/>
        <end position="188"/>
    </location>
</feature>
<keyword evidence="3" id="KW-1003">Cell membrane</keyword>
<dbReference type="GO" id="GO:0005886">
    <property type="term" value="C:plasma membrane"/>
    <property type="evidence" value="ECO:0007669"/>
    <property type="project" value="UniProtKB-SubCell"/>
</dbReference>
<evidence type="ECO:0000259" key="8">
    <source>
        <dbReference type="Pfam" id="PF09335"/>
    </source>
</evidence>
<dbReference type="Proteomes" id="UP000249091">
    <property type="component" value="Chromosome 1"/>
</dbReference>
<evidence type="ECO:0000256" key="3">
    <source>
        <dbReference type="ARBA" id="ARBA00022475"/>
    </source>
</evidence>
<evidence type="ECO:0000256" key="7">
    <source>
        <dbReference type="SAM" id="Phobius"/>
    </source>
</evidence>
<dbReference type="PANTHER" id="PTHR42709">
    <property type="entry name" value="ALKALINE PHOSPHATASE LIKE PROTEIN"/>
    <property type="match status" value="1"/>
</dbReference>
<dbReference type="EMBL" id="LS483468">
    <property type="protein sequence ID" value="SQI29833.1"/>
    <property type="molecule type" value="Genomic_DNA"/>
</dbReference>
<feature type="domain" description="VTT" evidence="8">
    <location>
        <begin position="58"/>
        <end position="186"/>
    </location>
</feature>
<name>A0A2X4TSK4_9NOCA</name>
<dbReference type="AlphaFoldDB" id="A0A2X4TSK4"/>
<keyword evidence="5 7" id="KW-1133">Transmembrane helix</keyword>
<dbReference type="InterPro" id="IPR051311">
    <property type="entry name" value="DedA_domain"/>
</dbReference>
<gene>
    <name evidence="9" type="primary">dedA_2</name>
    <name evidence="9" type="ORF">NCTC10994_01266</name>
</gene>
<evidence type="ECO:0000256" key="4">
    <source>
        <dbReference type="ARBA" id="ARBA00022692"/>
    </source>
</evidence>
<evidence type="ECO:0000313" key="10">
    <source>
        <dbReference type="Proteomes" id="UP000249091"/>
    </source>
</evidence>
<organism evidence="9 10">
    <name type="scientific">Rhodococcus coprophilus</name>
    <dbReference type="NCBI Taxonomy" id="38310"/>
    <lineage>
        <taxon>Bacteria</taxon>
        <taxon>Bacillati</taxon>
        <taxon>Actinomycetota</taxon>
        <taxon>Actinomycetes</taxon>
        <taxon>Mycobacteriales</taxon>
        <taxon>Nocardiaceae</taxon>
        <taxon>Rhodococcus</taxon>
    </lineage>
</organism>
<comment type="subcellular location">
    <subcellularLocation>
        <location evidence="1">Cell membrane</location>
        <topology evidence="1">Multi-pass membrane protein</topology>
    </subcellularLocation>
</comment>
<evidence type="ECO:0000256" key="5">
    <source>
        <dbReference type="ARBA" id="ARBA00022989"/>
    </source>
</evidence>
<keyword evidence="10" id="KW-1185">Reference proteome</keyword>
<evidence type="ECO:0000256" key="6">
    <source>
        <dbReference type="ARBA" id="ARBA00023136"/>
    </source>
</evidence>
<protein>
    <submittedName>
        <fullName evidence="9">SNARE associated Golgi protein</fullName>
    </submittedName>
</protein>
<dbReference type="PANTHER" id="PTHR42709:SF6">
    <property type="entry name" value="UNDECAPRENYL PHOSPHATE TRANSPORTER A"/>
    <property type="match status" value="1"/>
</dbReference>
<dbReference type="Pfam" id="PF09335">
    <property type="entry name" value="VTT_dom"/>
    <property type="match status" value="1"/>
</dbReference>
<evidence type="ECO:0000313" key="9">
    <source>
        <dbReference type="EMBL" id="SQI29833.1"/>
    </source>
</evidence>
<evidence type="ECO:0000256" key="2">
    <source>
        <dbReference type="ARBA" id="ARBA00010792"/>
    </source>
</evidence>
<dbReference type="KEGG" id="rcr:NCTC10994_01266"/>
<sequence>MPGGAGLLTIGNLDWMSVADSPSAPTDGLAGWALDLMDRLGGVGAGLAIALENFFPPLPSEVILPLAGFAASLGSFTLVGALFWTTLGSVLGALGLYSLGRWVGEDRLRSVVHKLPLVDVEDLDRTAKWFQKHGRKAVFFGRMVPVFRSLISIPAGVTKMPIWQFTAFTTAGSLIWNSIFVVAGYQLGENWQKVEPYAEVLQYVVLAAVVGFIVYGLQRRIRSRRAKAGRT</sequence>
<evidence type="ECO:0000256" key="1">
    <source>
        <dbReference type="ARBA" id="ARBA00004651"/>
    </source>
</evidence>
<accession>A0A2X4TSK4</accession>
<reference evidence="9 10" key="1">
    <citation type="submission" date="2018-06" db="EMBL/GenBank/DDBJ databases">
        <authorList>
            <consortium name="Pathogen Informatics"/>
            <person name="Doyle S."/>
        </authorList>
    </citation>
    <scope>NUCLEOTIDE SEQUENCE [LARGE SCALE GENOMIC DNA]</scope>
    <source>
        <strain evidence="9 10">NCTC10994</strain>
    </source>
</reference>
<dbReference type="InterPro" id="IPR032816">
    <property type="entry name" value="VTT_dom"/>
</dbReference>